<sequence length="135" mass="15983">MLQKPLLEGDRLHLSPSNFYKCLLAQQRSILWEKERKLRITGSRCYSIYTYAKDDWAKKTKEYFWPKKICNKCVEHGLKFEQEALDCYANNNNYKVLQLGLVICKKYPWLAYSPDGVVLEGSGKLVEIKCPYKWY</sequence>
<dbReference type="SUPFAM" id="SSF52980">
    <property type="entry name" value="Restriction endonuclease-like"/>
    <property type="match status" value="1"/>
</dbReference>
<dbReference type="AlphaFoldDB" id="A0AAV8VM66"/>
<dbReference type="GO" id="GO:0006281">
    <property type="term" value="P:DNA repair"/>
    <property type="evidence" value="ECO:0007669"/>
    <property type="project" value="UniProtKB-ARBA"/>
</dbReference>
<proteinExistence type="predicted"/>
<evidence type="ECO:0000259" key="1">
    <source>
        <dbReference type="Pfam" id="PF09588"/>
    </source>
</evidence>
<protein>
    <recommendedName>
        <fullName evidence="1">YqaJ viral recombinase domain-containing protein</fullName>
    </recommendedName>
</protein>
<dbReference type="Pfam" id="PF09588">
    <property type="entry name" value="YqaJ"/>
    <property type="match status" value="1"/>
</dbReference>
<accession>A0AAV8VM66</accession>
<reference evidence="2 3" key="1">
    <citation type="journal article" date="2023" name="Insect Mol. Biol.">
        <title>Genome sequencing provides insights into the evolution of gene families encoding plant cell wall-degrading enzymes in longhorned beetles.</title>
        <authorList>
            <person name="Shin N.R."/>
            <person name="Okamura Y."/>
            <person name="Kirsch R."/>
            <person name="Pauchet Y."/>
        </authorList>
    </citation>
    <scope>NUCLEOTIDE SEQUENCE [LARGE SCALE GENOMIC DNA]</scope>
    <source>
        <strain evidence="2">EAD_L_NR</strain>
    </source>
</reference>
<feature type="domain" description="YqaJ viral recombinase" evidence="1">
    <location>
        <begin position="32"/>
        <end position="133"/>
    </location>
</feature>
<name>A0AAV8VM66_9CUCU</name>
<dbReference type="PANTHER" id="PTHR46609:SF8">
    <property type="entry name" value="YQAJ VIRAL RECOMBINASE DOMAIN-CONTAINING PROTEIN"/>
    <property type="match status" value="1"/>
</dbReference>
<gene>
    <name evidence="2" type="ORF">NQ315_008229</name>
</gene>
<dbReference type="Proteomes" id="UP001159042">
    <property type="component" value="Unassembled WGS sequence"/>
</dbReference>
<dbReference type="InterPro" id="IPR051703">
    <property type="entry name" value="NF-kappa-B_Signaling_Reg"/>
</dbReference>
<dbReference type="InterPro" id="IPR019080">
    <property type="entry name" value="YqaJ_viral_recombinase"/>
</dbReference>
<dbReference type="EMBL" id="JANEYG010000054">
    <property type="protein sequence ID" value="KAJ8915343.1"/>
    <property type="molecule type" value="Genomic_DNA"/>
</dbReference>
<evidence type="ECO:0000313" key="2">
    <source>
        <dbReference type="EMBL" id="KAJ8915343.1"/>
    </source>
</evidence>
<organism evidence="2 3">
    <name type="scientific">Exocentrus adspersus</name>
    <dbReference type="NCBI Taxonomy" id="1586481"/>
    <lineage>
        <taxon>Eukaryota</taxon>
        <taxon>Metazoa</taxon>
        <taxon>Ecdysozoa</taxon>
        <taxon>Arthropoda</taxon>
        <taxon>Hexapoda</taxon>
        <taxon>Insecta</taxon>
        <taxon>Pterygota</taxon>
        <taxon>Neoptera</taxon>
        <taxon>Endopterygota</taxon>
        <taxon>Coleoptera</taxon>
        <taxon>Polyphaga</taxon>
        <taxon>Cucujiformia</taxon>
        <taxon>Chrysomeloidea</taxon>
        <taxon>Cerambycidae</taxon>
        <taxon>Lamiinae</taxon>
        <taxon>Acanthocinini</taxon>
        <taxon>Exocentrus</taxon>
    </lineage>
</organism>
<dbReference type="Gene3D" id="3.90.320.10">
    <property type="match status" value="1"/>
</dbReference>
<dbReference type="InterPro" id="IPR011604">
    <property type="entry name" value="PDDEXK-like_dom_sf"/>
</dbReference>
<dbReference type="CDD" id="cd22343">
    <property type="entry name" value="PDDEXK_lambda_exonuclease-like"/>
    <property type="match status" value="1"/>
</dbReference>
<comment type="caution">
    <text evidence="2">The sequence shown here is derived from an EMBL/GenBank/DDBJ whole genome shotgun (WGS) entry which is preliminary data.</text>
</comment>
<evidence type="ECO:0000313" key="3">
    <source>
        <dbReference type="Proteomes" id="UP001159042"/>
    </source>
</evidence>
<keyword evidence="3" id="KW-1185">Reference proteome</keyword>
<dbReference type="InterPro" id="IPR011335">
    <property type="entry name" value="Restrct_endonuc-II-like"/>
</dbReference>
<dbReference type="PANTHER" id="PTHR46609">
    <property type="entry name" value="EXONUCLEASE, PHAGE-TYPE/RECB, C-TERMINAL DOMAIN-CONTAINING PROTEIN"/>
    <property type="match status" value="1"/>
</dbReference>